<proteinExistence type="predicted"/>
<dbReference type="EMBL" id="LT598496">
    <property type="protein sequence ID" value="SBV26230.1"/>
    <property type="molecule type" value="Genomic_DNA"/>
</dbReference>
<evidence type="ECO:0000313" key="3">
    <source>
        <dbReference type="Proteomes" id="UP000199393"/>
    </source>
</evidence>
<accession>A0A1C3N0W9</accession>
<evidence type="ECO:0000313" key="2">
    <source>
        <dbReference type="EMBL" id="SBV26230.1"/>
    </source>
</evidence>
<keyword evidence="3" id="KW-1185">Reference proteome</keyword>
<evidence type="ECO:0000256" key="1">
    <source>
        <dbReference type="SAM" id="MobiDB-lite"/>
    </source>
</evidence>
<dbReference type="AlphaFoldDB" id="A0A1C3N0W9"/>
<sequence>MDGLGAKISYLALADRVPVYHDDGTQVGAVARVVADEGQDIFHGVVVRTPPPERRDLFACRDAIRELRERGVVLAVPSTDLPDADADAPARTTAAEADGGPAGNLRRLGRWLGQG</sequence>
<feature type="region of interest" description="Disordered" evidence="1">
    <location>
        <begin position="79"/>
        <end position="115"/>
    </location>
</feature>
<dbReference type="RefSeq" id="WP_091589359.1">
    <property type="nucleotide sequence ID" value="NZ_JBHRWG010000003.1"/>
</dbReference>
<dbReference type="OrthoDB" id="3376105at2"/>
<evidence type="ECO:0008006" key="4">
    <source>
        <dbReference type="Google" id="ProtNLM"/>
    </source>
</evidence>
<dbReference type="STRING" id="307121.GA0070620_1716"/>
<gene>
    <name evidence="2" type="ORF">GA0070620_1716</name>
</gene>
<feature type="compositionally biased region" description="Low complexity" evidence="1">
    <location>
        <begin position="79"/>
        <end position="98"/>
    </location>
</feature>
<dbReference type="Proteomes" id="UP000199393">
    <property type="component" value="Chromosome I"/>
</dbReference>
<protein>
    <recommendedName>
        <fullName evidence="4">PRC-barrel domain-containing protein</fullName>
    </recommendedName>
</protein>
<reference evidence="3" key="1">
    <citation type="submission" date="2016-06" db="EMBL/GenBank/DDBJ databases">
        <authorList>
            <person name="Varghese N."/>
        </authorList>
    </citation>
    <scope>NUCLEOTIDE SEQUENCE [LARGE SCALE GENOMIC DNA]</scope>
    <source>
        <strain evidence="3">DSM 45344</strain>
    </source>
</reference>
<organism evidence="2 3">
    <name type="scientific">Micromonospora krabiensis</name>
    <dbReference type="NCBI Taxonomy" id="307121"/>
    <lineage>
        <taxon>Bacteria</taxon>
        <taxon>Bacillati</taxon>
        <taxon>Actinomycetota</taxon>
        <taxon>Actinomycetes</taxon>
        <taxon>Micromonosporales</taxon>
        <taxon>Micromonosporaceae</taxon>
        <taxon>Micromonospora</taxon>
    </lineage>
</organism>
<name>A0A1C3N0W9_9ACTN</name>